<keyword evidence="5" id="KW-0732">Signal</keyword>
<feature type="binding site" evidence="3">
    <location>
        <position position="346"/>
    </location>
    <ligand>
        <name>Mn(2+)</name>
        <dbReference type="ChEBI" id="CHEBI:29035"/>
        <label>2</label>
    </ligand>
</feature>
<comment type="cofactor">
    <cofactor evidence="3">
        <name>Mn(2+)</name>
        <dbReference type="ChEBI" id="CHEBI:29035"/>
    </cofactor>
    <text evidence="3">Binds 2 manganese ions per subunit.</text>
</comment>
<dbReference type="Pfam" id="PF00190">
    <property type="entry name" value="Cupin_1"/>
    <property type="match status" value="2"/>
</dbReference>
<evidence type="ECO:0000313" key="7">
    <source>
        <dbReference type="EMBL" id="KAJ7190745.1"/>
    </source>
</evidence>
<feature type="signal peptide" evidence="5">
    <location>
        <begin position="1"/>
        <end position="19"/>
    </location>
</feature>
<organism evidence="7 8">
    <name type="scientific">Mycena pura</name>
    <dbReference type="NCBI Taxonomy" id="153505"/>
    <lineage>
        <taxon>Eukaryota</taxon>
        <taxon>Fungi</taxon>
        <taxon>Dikarya</taxon>
        <taxon>Basidiomycota</taxon>
        <taxon>Agaricomycotina</taxon>
        <taxon>Agaricomycetes</taxon>
        <taxon>Agaricomycetidae</taxon>
        <taxon>Agaricales</taxon>
        <taxon>Marasmiineae</taxon>
        <taxon>Mycenaceae</taxon>
        <taxon>Mycena</taxon>
    </lineage>
</organism>
<feature type="active site" description="Proton donor" evidence="2">
    <location>
        <position position="404"/>
    </location>
</feature>
<feature type="binding site" evidence="3">
    <location>
        <position position="390"/>
    </location>
    <ligand>
        <name>Mn(2+)</name>
        <dbReference type="ChEBI" id="CHEBI:29035"/>
        <label>2</label>
    </ligand>
</feature>
<name>A0AAD6Y085_9AGAR</name>
<gene>
    <name evidence="7" type="ORF">GGX14DRAFT_381797</name>
</gene>
<dbReference type="Proteomes" id="UP001219525">
    <property type="component" value="Unassembled WGS sequence"/>
</dbReference>
<dbReference type="EMBL" id="JARJCW010000143">
    <property type="protein sequence ID" value="KAJ7190745.1"/>
    <property type="molecule type" value="Genomic_DNA"/>
</dbReference>
<feature type="binding site" evidence="3">
    <location>
        <position position="167"/>
    </location>
    <ligand>
        <name>Mn(2+)</name>
        <dbReference type="ChEBI" id="CHEBI:29035"/>
        <label>1</label>
    </ligand>
</feature>
<proteinExistence type="predicted"/>
<feature type="region of interest" description="Disordered" evidence="4">
    <location>
        <begin position="74"/>
        <end position="110"/>
    </location>
</feature>
<feature type="binding site" evidence="3">
    <location>
        <position position="206"/>
    </location>
    <ligand>
        <name>Mn(2+)</name>
        <dbReference type="ChEBI" id="CHEBI:29035"/>
        <label>1</label>
    </ligand>
</feature>
<keyword evidence="8" id="KW-1185">Reference proteome</keyword>
<evidence type="ECO:0000256" key="4">
    <source>
        <dbReference type="SAM" id="MobiDB-lite"/>
    </source>
</evidence>
<dbReference type="CDD" id="cd20305">
    <property type="entry name" value="cupin_OxDC_C"/>
    <property type="match status" value="1"/>
</dbReference>
<dbReference type="SMART" id="SM00835">
    <property type="entry name" value="Cupin_1"/>
    <property type="match status" value="2"/>
</dbReference>
<keyword evidence="1 3" id="KW-0479">Metal-binding</keyword>
<dbReference type="InterPro" id="IPR006045">
    <property type="entry name" value="Cupin_1"/>
</dbReference>
<keyword evidence="3" id="KW-0464">Manganese</keyword>
<dbReference type="AlphaFoldDB" id="A0AAD6Y085"/>
<dbReference type="CDD" id="cd20304">
    <property type="entry name" value="cupin_OxDC_N"/>
    <property type="match status" value="1"/>
</dbReference>
<reference evidence="7" key="1">
    <citation type="submission" date="2023-03" db="EMBL/GenBank/DDBJ databases">
        <title>Massive genome expansion in bonnet fungi (Mycena s.s.) driven by repeated elements and novel gene families across ecological guilds.</title>
        <authorList>
            <consortium name="Lawrence Berkeley National Laboratory"/>
            <person name="Harder C.B."/>
            <person name="Miyauchi S."/>
            <person name="Viragh M."/>
            <person name="Kuo A."/>
            <person name="Thoen E."/>
            <person name="Andreopoulos B."/>
            <person name="Lu D."/>
            <person name="Skrede I."/>
            <person name="Drula E."/>
            <person name="Henrissat B."/>
            <person name="Morin E."/>
            <person name="Kohler A."/>
            <person name="Barry K."/>
            <person name="LaButti K."/>
            <person name="Morin E."/>
            <person name="Salamov A."/>
            <person name="Lipzen A."/>
            <person name="Mereny Z."/>
            <person name="Hegedus B."/>
            <person name="Baldrian P."/>
            <person name="Stursova M."/>
            <person name="Weitz H."/>
            <person name="Taylor A."/>
            <person name="Grigoriev I.V."/>
            <person name="Nagy L.G."/>
            <person name="Martin F."/>
            <person name="Kauserud H."/>
        </authorList>
    </citation>
    <scope>NUCLEOTIDE SEQUENCE</scope>
    <source>
        <strain evidence="7">9144</strain>
    </source>
</reference>
<accession>A0AAD6Y085</accession>
<evidence type="ECO:0000313" key="8">
    <source>
        <dbReference type="Proteomes" id="UP001219525"/>
    </source>
</evidence>
<feature type="chain" id="PRO_5042203544" evidence="5">
    <location>
        <begin position="20"/>
        <end position="452"/>
    </location>
</feature>
<sequence>MHFVALCLCGLPLSAFVSAAPAHSDSAGSTVLPSAPAISPTSSAAEATATVPFASTDPNLPLWGLDSGDPAPVRESLGASILGPENTPLEQQNPDMLAPPTTDSGSVQSSSSNAKWSFALSHNRLQTGGWARQENIGSMPIATSMAAVNMRLEPGAIRELHWHKTSEWAYVLSGSTQISSVDSEGKNFLATVGPGDLWFFPPGIPHSLQASNESASGSEFILIFDDGAFSEDSTFLLTDWLSHVPYEVLLKNFQASGDAFAHIPAKELYIFPGPMPDTNAVAPSSPQGQVTNAYSFAFSKVNATKTPAGSVKIVDSTTFTASMVANTIAAAEVTVEPGAIRELHWHPTMDEWSFFLYGQGRVTIFASQGNARTFNYQAGDIGFVPTAMGHYVENTGNTTLKYLEIFNTGKWCNYISLNQWLALTPPELVKAHLQLSDETIAGLSKTKPVVVG</sequence>
<dbReference type="PANTHER" id="PTHR35848:SF9">
    <property type="entry name" value="SLL1358 PROTEIN"/>
    <property type="match status" value="1"/>
</dbReference>
<feature type="domain" description="Cupin type-1" evidence="6">
    <location>
        <begin position="296"/>
        <end position="441"/>
    </location>
</feature>
<feature type="binding site" evidence="3">
    <location>
        <position position="161"/>
    </location>
    <ligand>
        <name>Mn(2+)</name>
        <dbReference type="ChEBI" id="CHEBI:29035"/>
        <label>1</label>
    </ligand>
</feature>
<dbReference type="InterPro" id="IPR051610">
    <property type="entry name" value="GPI/OXD"/>
</dbReference>
<dbReference type="Gene3D" id="2.60.120.10">
    <property type="entry name" value="Jelly Rolls"/>
    <property type="match status" value="2"/>
</dbReference>
<dbReference type="InterPro" id="IPR014710">
    <property type="entry name" value="RmlC-like_jellyroll"/>
</dbReference>
<dbReference type="SUPFAM" id="SSF51182">
    <property type="entry name" value="RmlC-like cupins"/>
    <property type="match status" value="1"/>
</dbReference>
<evidence type="ECO:0000256" key="3">
    <source>
        <dbReference type="PIRSR" id="PIRSR617774-2"/>
    </source>
</evidence>
<dbReference type="NCBIfam" id="TIGR03404">
    <property type="entry name" value="bicupin_oxalic"/>
    <property type="match status" value="1"/>
</dbReference>
<protein>
    <submittedName>
        <fullName evidence="7">Oxalate decarboxylase</fullName>
    </submittedName>
</protein>
<feature type="binding site" evidence="3">
    <location>
        <position position="163"/>
    </location>
    <ligand>
        <name>Mn(2+)</name>
        <dbReference type="ChEBI" id="CHEBI:29035"/>
        <label>1</label>
    </ligand>
</feature>
<dbReference type="PANTHER" id="PTHR35848">
    <property type="entry name" value="OXALATE-BINDING PROTEIN"/>
    <property type="match status" value="1"/>
</dbReference>
<evidence type="ECO:0000256" key="1">
    <source>
        <dbReference type="ARBA" id="ARBA00022723"/>
    </source>
</evidence>
<dbReference type="GO" id="GO:0033609">
    <property type="term" value="P:oxalate metabolic process"/>
    <property type="evidence" value="ECO:0007669"/>
    <property type="project" value="InterPro"/>
</dbReference>
<evidence type="ECO:0000259" key="6">
    <source>
        <dbReference type="SMART" id="SM00835"/>
    </source>
</evidence>
<feature type="binding site" evidence="3">
    <location>
        <position position="344"/>
    </location>
    <ligand>
        <name>Mn(2+)</name>
        <dbReference type="ChEBI" id="CHEBI:29035"/>
        <label>2</label>
    </ligand>
</feature>
<dbReference type="InterPro" id="IPR011051">
    <property type="entry name" value="RmlC_Cupin_sf"/>
</dbReference>
<feature type="domain" description="Cupin type-1" evidence="6">
    <location>
        <begin position="118"/>
        <end position="261"/>
    </location>
</feature>
<evidence type="ECO:0000256" key="5">
    <source>
        <dbReference type="SAM" id="SignalP"/>
    </source>
</evidence>
<comment type="caution">
    <text evidence="7">The sequence shown here is derived from an EMBL/GenBank/DDBJ whole genome shotgun (WGS) entry which is preliminary data.</text>
</comment>
<dbReference type="GO" id="GO:0046872">
    <property type="term" value="F:metal ion binding"/>
    <property type="evidence" value="ECO:0007669"/>
    <property type="project" value="UniProtKB-KW"/>
</dbReference>
<dbReference type="InterPro" id="IPR017774">
    <property type="entry name" value="Bicupin_oxalate_deCO2ase/Oxase"/>
</dbReference>
<evidence type="ECO:0000256" key="2">
    <source>
        <dbReference type="PIRSR" id="PIRSR617774-1"/>
    </source>
</evidence>
<feature type="binding site" evidence="3">
    <location>
        <position position="351"/>
    </location>
    <ligand>
        <name>Mn(2+)</name>
        <dbReference type="ChEBI" id="CHEBI:29035"/>
        <label>2</label>
    </ligand>
</feature>